<keyword evidence="1" id="KW-0812">Transmembrane</keyword>
<feature type="transmembrane region" description="Helical" evidence="1">
    <location>
        <begin position="6"/>
        <end position="27"/>
    </location>
</feature>
<name>A0AAN7ATI0_9PEZI</name>
<proteinExistence type="predicted"/>
<protein>
    <submittedName>
        <fullName evidence="2">Uncharacterized protein</fullName>
    </submittedName>
</protein>
<evidence type="ECO:0000256" key="1">
    <source>
        <dbReference type="SAM" id="Phobius"/>
    </source>
</evidence>
<dbReference type="AlphaFoldDB" id="A0AAN7ATI0"/>
<organism evidence="2 3">
    <name type="scientific">Triangularia verruculosa</name>
    <dbReference type="NCBI Taxonomy" id="2587418"/>
    <lineage>
        <taxon>Eukaryota</taxon>
        <taxon>Fungi</taxon>
        <taxon>Dikarya</taxon>
        <taxon>Ascomycota</taxon>
        <taxon>Pezizomycotina</taxon>
        <taxon>Sordariomycetes</taxon>
        <taxon>Sordariomycetidae</taxon>
        <taxon>Sordariales</taxon>
        <taxon>Podosporaceae</taxon>
        <taxon>Triangularia</taxon>
    </lineage>
</organism>
<accession>A0AAN7ATI0</accession>
<dbReference type="Proteomes" id="UP001303160">
    <property type="component" value="Unassembled WGS sequence"/>
</dbReference>
<sequence length="139" mass="16338">MSAYIFVWFLVNTMFCCFYLFFSVSFFSRLHILTAWATQHKIPLFSTTTNIMMEWVSKRGRAGEVYEWKTGTSRLVTVELDMGGFIPAVFFLPNWGKQAIEFREGSKRAIRKVCVSERMWDQLILGSVYTGVREEFIWD</sequence>
<gene>
    <name evidence="2" type="ORF">QBC40DRAFT_283076</name>
</gene>
<evidence type="ECO:0000313" key="3">
    <source>
        <dbReference type="Proteomes" id="UP001303160"/>
    </source>
</evidence>
<reference evidence="2" key="1">
    <citation type="journal article" date="2023" name="Mol. Phylogenet. Evol.">
        <title>Genome-scale phylogeny and comparative genomics of the fungal order Sordariales.</title>
        <authorList>
            <person name="Hensen N."/>
            <person name="Bonometti L."/>
            <person name="Westerberg I."/>
            <person name="Brannstrom I.O."/>
            <person name="Guillou S."/>
            <person name="Cros-Aarteil S."/>
            <person name="Calhoun S."/>
            <person name="Haridas S."/>
            <person name="Kuo A."/>
            <person name="Mondo S."/>
            <person name="Pangilinan J."/>
            <person name="Riley R."/>
            <person name="LaButti K."/>
            <person name="Andreopoulos B."/>
            <person name="Lipzen A."/>
            <person name="Chen C."/>
            <person name="Yan M."/>
            <person name="Daum C."/>
            <person name="Ng V."/>
            <person name="Clum A."/>
            <person name="Steindorff A."/>
            <person name="Ohm R.A."/>
            <person name="Martin F."/>
            <person name="Silar P."/>
            <person name="Natvig D.O."/>
            <person name="Lalanne C."/>
            <person name="Gautier V."/>
            <person name="Ament-Velasquez S.L."/>
            <person name="Kruys A."/>
            <person name="Hutchinson M.I."/>
            <person name="Powell A.J."/>
            <person name="Barry K."/>
            <person name="Miller A.N."/>
            <person name="Grigoriev I.V."/>
            <person name="Debuchy R."/>
            <person name="Gladieux P."/>
            <person name="Hiltunen Thoren M."/>
            <person name="Johannesson H."/>
        </authorList>
    </citation>
    <scope>NUCLEOTIDE SEQUENCE</scope>
    <source>
        <strain evidence="2">CBS 315.58</strain>
    </source>
</reference>
<reference evidence="2" key="2">
    <citation type="submission" date="2023-05" db="EMBL/GenBank/DDBJ databases">
        <authorList>
            <consortium name="Lawrence Berkeley National Laboratory"/>
            <person name="Steindorff A."/>
            <person name="Hensen N."/>
            <person name="Bonometti L."/>
            <person name="Westerberg I."/>
            <person name="Brannstrom I.O."/>
            <person name="Guillou S."/>
            <person name="Cros-Aarteil S."/>
            <person name="Calhoun S."/>
            <person name="Haridas S."/>
            <person name="Kuo A."/>
            <person name="Mondo S."/>
            <person name="Pangilinan J."/>
            <person name="Riley R."/>
            <person name="Labutti K."/>
            <person name="Andreopoulos B."/>
            <person name="Lipzen A."/>
            <person name="Chen C."/>
            <person name="Yanf M."/>
            <person name="Daum C."/>
            <person name="Ng V."/>
            <person name="Clum A."/>
            <person name="Ohm R."/>
            <person name="Martin F."/>
            <person name="Silar P."/>
            <person name="Natvig D."/>
            <person name="Lalanne C."/>
            <person name="Gautier V."/>
            <person name="Ament-Velasquez S.L."/>
            <person name="Kruys A."/>
            <person name="Hutchinson M.I."/>
            <person name="Powell A.J."/>
            <person name="Barry K."/>
            <person name="Miller A.N."/>
            <person name="Grigoriev I.V."/>
            <person name="Debuchy R."/>
            <person name="Gladieux P."/>
            <person name="Thoren M.H."/>
            <person name="Johannesson H."/>
        </authorList>
    </citation>
    <scope>NUCLEOTIDE SEQUENCE</scope>
    <source>
        <strain evidence="2">CBS 315.58</strain>
    </source>
</reference>
<keyword evidence="1" id="KW-0472">Membrane</keyword>
<keyword evidence="3" id="KW-1185">Reference proteome</keyword>
<keyword evidence="1" id="KW-1133">Transmembrane helix</keyword>
<evidence type="ECO:0000313" key="2">
    <source>
        <dbReference type="EMBL" id="KAK4198818.1"/>
    </source>
</evidence>
<dbReference type="EMBL" id="MU863940">
    <property type="protein sequence ID" value="KAK4198818.1"/>
    <property type="molecule type" value="Genomic_DNA"/>
</dbReference>
<comment type="caution">
    <text evidence="2">The sequence shown here is derived from an EMBL/GenBank/DDBJ whole genome shotgun (WGS) entry which is preliminary data.</text>
</comment>